<proteinExistence type="predicted"/>
<evidence type="ECO:0000313" key="1">
    <source>
        <dbReference type="EMBL" id="RKR85302.1"/>
    </source>
</evidence>
<dbReference type="Proteomes" id="UP000268007">
    <property type="component" value="Unassembled WGS sequence"/>
</dbReference>
<keyword evidence="2" id="KW-1185">Reference proteome</keyword>
<gene>
    <name evidence="1" type="ORF">BDD43_5566</name>
</gene>
<sequence>MSNEVYLLLTGLDQCPDIIYSRNTELRIKVFCLIDTPYTQEVNEIQLYGYINGSLMVFETVNIQADDALDMIAAIRWYANYMGFPEMEILPDDPRIDREIAV</sequence>
<dbReference type="EMBL" id="RBKU01000001">
    <property type="protein sequence ID" value="RKR85302.1"/>
    <property type="molecule type" value="Genomic_DNA"/>
</dbReference>
<evidence type="ECO:0000313" key="2">
    <source>
        <dbReference type="Proteomes" id="UP000268007"/>
    </source>
</evidence>
<dbReference type="AlphaFoldDB" id="A0A495JAB8"/>
<reference evidence="1 2" key="1">
    <citation type="submission" date="2018-10" db="EMBL/GenBank/DDBJ databases">
        <title>Genomic Encyclopedia of Archaeal and Bacterial Type Strains, Phase II (KMG-II): from individual species to whole genera.</title>
        <authorList>
            <person name="Goeker M."/>
        </authorList>
    </citation>
    <scope>NUCLEOTIDE SEQUENCE [LARGE SCALE GENOMIC DNA]</scope>
    <source>
        <strain evidence="1 2">DSM 18602</strain>
    </source>
</reference>
<organism evidence="1 2">
    <name type="scientific">Mucilaginibacter gracilis</name>
    <dbReference type="NCBI Taxonomy" id="423350"/>
    <lineage>
        <taxon>Bacteria</taxon>
        <taxon>Pseudomonadati</taxon>
        <taxon>Bacteroidota</taxon>
        <taxon>Sphingobacteriia</taxon>
        <taxon>Sphingobacteriales</taxon>
        <taxon>Sphingobacteriaceae</taxon>
        <taxon>Mucilaginibacter</taxon>
    </lineage>
</organism>
<protein>
    <submittedName>
        <fullName evidence="1">Uncharacterized protein</fullName>
    </submittedName>
</protein>
<accession>A0A495JAB8</accession>
<comment type="caution">
    <text evidence="1">The sequence shown here is derived from an EMBL/GenBank/DDBJ whole genome shotgun (WGS) entry which is preliminary data.</text>
</comment>
<dbReference type="OrthoDB" id="798790at2"/>
<name>A0A495JAB8_9SPHI</name>
<dbReference type="RefSeq" id="WP_121201363.1">
    <property type="nucleotide sequence ID" value="NZ_RBKU01000001.1"/>
</dbReference>